<dbReference type="Pfam" id="PF01612">
    <property type="entry name" value="DNA_pol_A_exo1"/>
    <property type="match status" value="1"/>
</dbReference>
<evidence type="ECO:0000259" key="5">
    <source>
        <dbReference type="SMART" id="SM00482"/>
    </source>
</evidence>
<sequence length="786" mass="88353">MKIQVVNKYRLRGRSQAMIERLAPDHELVFTGIDPLKKTDGEDFSKSTLKELRADFFAADGADAILALGNEALFVATGHSGIMKWRGKDLELGGVPLIASIAPGAVERNPSQEALLSADIRALVRLAEGDPHPAVLPPKIRAAHTKQLLAELLSELDNAQAVAFDLETSSFDELQPGAFIVSTALSILGKDGSMSCWAVPLNHSQSPWKDNWAKVNQLLAQHMRKVPVRIAHNAKFDCRWMVQFDGPVPVNWDTMLAAHLLDENRQKGLKPLARVLLDAPEWDIQIKGGKNSLPWYEQHALKDILKYNALDTWYTLKLYQMFRGELYRDDRAKTLFTKLVMPASQSLVHIERRGVYVDRDKLDESAELVRSELERIHAELMKFVPDDPPHPVNFNPSTFLRWLLFDHLKLPVIRVGKTGPSTAEDVMLHLADVHPVAALLLERVKWQKFQTSFITPYQELITEESRLHTTFKLAGTVTGRLSSGKADADKVTGAKNLRGVNLQQVPRDPIIRGVFGAPPGWTFIEADYSQVELRIAAEVAQERTMLGLYSRGEDIHMTMAMRMTGKPASEVTKEERKKAKAVNFGFLYGMGWRKFIETAFNNYGVVVTEQEAQAFRKAFFTEFPDLMKWHARQRRLAHKYKRVQSPLGRIRHLPDIDSQDQGVVAEAERQSINSPVQATASDLCLLSLVLLDRKFRKMGLRAAPIGTVHDAINFECPDDELEVVIPLVKRTMENPPTQALFGYSLKVPIIADVAVGKHWGTKTEIPGDTVLSPRALTDWLERNHLS</sequence>
<dbReference type="InterPro" id="IPR002562">
    <property type="entry name" value="3'-5'_exonuclease_dom"/>
</dbReference>
<dbReference type="Gene3D" id="1.20.1060.10">
    <property type="entry name" value="Taq DNA Polymerase, Chain T, domain 4"/>
    <property type="match status" value="1"/>
</dbReference>
<dbReference type="GO" id="GO:0008408">
    <property type="term" value="F:3'-5' exonuclease activity"/>
    <property type="evidence" value="ECO:0007669"/>
    <property type="project" value="InterPro"/>
</dbReference>
<dbReference type="InterPro" id="IPR036397">
    <property type="entry name" value="RNaseH_sf"/>
</dbReference>
<dbReference type="KEGG" id="vg:80559300"/>
<name>A0A5J6T3W6_9CAUD</name>
<keyword evidence="1" id="KW-0696">RNA-directed RNA polymerase</keyword>
<keyword evidence="4" id="KW-0235">DNA replication</keyword>
<feature type="domain" description="DNA-directed DNA polymerase family A palm" evidence="5">
    <location>
        <begin position="508"/>
        <end position="720"/>
    </location>
</feature>
<dbReference type="RefSeq" id="YP_010842508.1">
    <property type="nucleotide sequence ID" value="NC_079141.1"/>
</dbReference>
<dbReference type="InterPro" id="IPR036895">
    <property type="entry name" value="Uracil-DNA_glycosylase-like_sf"/>
</dbReference>
<dbReference type="Gene3D" id="1.10.150.20">
    <property type="entry name" value="5' to 3' exonuclease, C-terminal subdomain"/>
    <property type="match status" value="1"/>
</dbReference>
<evidence type="ECO:0000313" key="6">
    <source>
        <dbReference type="EMBL" id="QFG05114.1"/>
    </source>
</evidence>
<dbReference type="InterPro" id="IPR001098">
    <property type="entry name" value="DNA-dir_DNA_pol_A_palm_dom"/>
</dbReference>
<dbReference type="InterPro" id="IPR012337">
    <property type="entry name" value="RNaseH-like_sf"/>
</dbReference>
<dbReference type="SUPFAM" id="SSF56672">
    <property type="entry name" value="DNA/RNA polymerases"/>
    <property type="match status" value="1"/>
</dbReference>
<dbReference type="GO" id="GO:0006302">
    <property type="term" value="P:double-strand break repair"/>
    <property type="evidence" value="ECO:0007669"/>
    <property type="project" value="TreeGrafter"/>
</dbReference>
<dbReference type="InterPro" id="IPR002298">
    <property type="entry name" value="DNA_polymerase_A"/>
</dbReference>
<dbReference type="Gene3D" id="3.30.70.370">
    <property type="match status" value="1"/>
</dbReference>
<dbReference type="GO" id="GO:0039693">
    <property type="term" value="P:viral DNA genome replication"/>
    <property type="evidence" value="ECO:0007669"/>
    <property type="project" value="UniProtKB-KW"/>
</dbReference>
<evidence type="ECO:0000313" key="7">
    <source>
        <dbReference type="Proteomes" id="UP000326272"/>
    </source>
</evidence>
<dbReference type="PRINTS" id="PR00868">
    <property type="entry name" value="DNAPOLI"/>
</dbReference>
<protein>
    <submittedName>
        <fullName evidence="6">DNA polymerase I</fullName>
    </submittedName>
</protein>
<dbReference type="Pfam" id="PF00476">
    <property type="entry name" value="DNA_pol_A"/>
    <property type="match status" value="1"/>
</dbReference>
<proteinExistence type="predicted"/>
<keyword evidence="7" id="KW-1185">Reference proteome</keyword>
<evidence type="ECO:0000256" key="3">
    <source>
        <dbReference type="ARBA" id="ARBA00022695"/>
    </source>
</evidence>
<dbReference type="SMART" id="SM00482">
    <property type="entry name" value="POLAc"/>
    <property type="match status" value="1"/>
</dbReference>
<dbReference type="InterPro" id="IPR043502">
    <property type="entry name" value="DNA/RNA_pol_sf"/>
</dbReference>
<keyword evidence="3" id="KW-0548">Nucleotidyltransferase</keyword>
<reference evidence="6 7" key="1">
    <citation type="submission" date="2019-08" db="EMBL/GenBank/DDBJ databases">
        <authorList>
            <person name="Birge L.R."/>
            <person name="Bivans L.D."/>
            <person name="Blakestad S.M."/>
            <person name="Chesley E.K."/>
            <person name="Frank J.E."/>
            <person name="Hoagland S."/>
            <person name="Hultquist J."/>
            <person name="Lee N.R."/>
            <person name="Pena P.B."/>
            <person name="Ramsey E.P."/>
            <person name="Chia C."/>
            <person name="Gurney S.M.R."/>
            <person name="Garlena R.A."/>
            <person name="Russell D.A."/>
            <person name="Pope W.H."/>
            <person name="Jacobs-Sera D."/>
            <person name="Hatfull G.F."/>
        </authorList>
    </citation>
    <scope>NUCLEOTIDE SEQUENCE [LARGE SCALE GENOMIC DNA]</scope>
</reference>
<evidence type="ECO:0000256" key="2">
    <source>
        <dbReference type="ARBA" id="ARBA00022679"/>
    </source>
</evidence>
<dbReference type="PANTHER" id="PTHR10133:SF27">
    <property type="entry name" value="DNA POLYMERASE NU"/>
    <property type="match status" value="1"/>
</dbReference>
<keyword evidence="2" id="KW-0808">Transferase</keyword>
<dbReference type="GO" id="GO:0006261">
    <property type="term" value="P:DNA-templated DNA replication"/>
    <property type="evidence" value="ECO:0007669"/>
    <property type="project" value="InterPro"/>
</dbReference>
<dbReference type="EMBL" id="MN310549">
    <property type="protein sequence ID" value="QFG05114.1"/>
    <property type="molecule type" value="Genomic_DNA"/>
</dbReference>
<dbReference type="GeneID" id="80559300"/>
<dbReference type="PANTHER" id="PTHR10133">
    <property type="entry name" value="DNA POLYMERASE I"/>
    <property type="match status" value="1"/>
</dbReference>
<dbReference type="GO" id="GO:0003887">
    <property type="term" value="F:DNA-directed DNA polymerase activity"/>
    <property type="evidence" value="ECO:0007669"/>
    <property type="project" value="InterPro"/>
</dbReference>
<dbReference type="SUPFAM" id="SSF53098">
    <property type="entry name" value="Ribonuclease H-like"/>
    <property type="match status" value="1"/>
</dbReference>
<evidence type="ECO:0000256" key="4">
    <source>
        <dbReference type="ARBA" id="ARBA00022705"/>
    </source>
</evidence>
<dbReference type="Gene3D" id="3.40.470.10">
    <property type="entry name" value="Uracil-DNA glycosylase-like domain"/>
    <property type="match status" value="1"/>
</dbReference>
<dbReference type="Gene3D" id="3.30.420.10">
    <property type="entry name" value="Ribonuclease H-like superfamily/Ribonuclease H"/>
    <property type="match status" value="1"/>
</dbReference>
<dbReference type="Proteomes" id="UP000326272">
    <property type="component" value="Segment"/>
</dbReference>
<organism evidence="6 7">
    <name type="scientific">Gordonia phage Gibbous</name>
    <dbReference type="NCBI Taxonomy" id="2652405"/>
    <lineage>
        <taxon>Viruses</taxon>
        <taxon>Duplodnaviria</taxon>
        <taxon>Heunggongvirae</taxon>
        <taxon>Uroviricota</taxon>
        <taxon>Caudoviricetes</taxon>
        <taxon>Aziravirus</taxon>
        <taxon>Aziravirus gibbous</taxon>
    </lineage>
</organism>
<gene>
    <name evidence="6" type="primary">38</name>
    <name evidence="6" type="ORF">SEA_GIBBOUS_38</name>
</gene>
<evidence type="ECO:0000256" key="1">
    <source>
        <dbReference type="ARBA" id="ARBA00022484"/>
    </source>
</evidence>
<dbReference type="GO" id="GO:0003677">
    <property type="term" value="F:DNA binding"/>
    <property type="evidence" value="ECO:0007669"/>
    <property type="project" value="InterPro"/>
</dbReference>
<accession>A0A5J6T3W6</accession>